<name>A0AA88Q9Y1_9TELE</name>
<keyword evidence="3" id="KW-1185">Reference proteome</keyword>
<organism evidence="2 3">
    <name type="scientific">Cirrhinus molitorella</name>
    <name type="common">mud carp</name>
    <dbReference type="NCBI Taxonomy" id="172907"/>
    <lineage>
        <taxon>Eukaryota</taxon>
        <taxon>Metazoa</taxon>
        <taxon>Chordata</taxon>
        <taxon>Craniata</taxon>
        <taxon>Vertebrata</taxon>
        <taxon>Euteleostomi</taxon>
        <taxon>Actinopterygii</taxon>
        <taxon>Neopterygii</taxon>
        <taxon>Teleostei</taxon>
        <taxon>Ostariophysi</taxon>
        <taxon>Cypriniformes</taxon>
        <taxon>Cyprinidae</taxon>
        <taxon>Labeoninae</taxon>
        <taxon>Labeonini</taxon>
        <taxon>Cirrhinus</taxon>
    </lineage>
</organism>
<feature type="region of interest" description="Disordered" evidence="1">
    <location>
        <begin position="1"/>
        <end position="30"/>
    </location>
</feature>
<dbReference type="EMBL" id="JAUYZG010000004">
    <property type="protein sequence ID" value="KAK2908742.1"/>
    <property type="molecule type" value="Genomic_DNA"/>
</dbReference>
<feature type="region of interest" description="Disordered" evidence="1">
    <location>
        <begin position="273"/>
        <end position="298"/>
    </location>
</feature>
<evidence type="ECO:0000256" key="1">
    <source>
        <dbReference type="SAM" id="MobiDB-lite"/>
    </source>
</evidence>
<feature type="compositionally biased region" description="Polar residues" evidence="1">
    <location>
        <begin position="278"/>
        <end position="287"/>
    </location>
</feature>
<feature type="compositionally biased region" description="Polar residues" evidence="1">
    <location>
        <begin position="1"/>
        <end position="11"/>
    </location>
</feature>
<accession>A0AA88Q9Y1</accession>
<protein>
    <submittedName>
        <fullName evidence="2">Uncharacterized protein</fullName>
    </submittedName>
</protein>
<dbReference type="Proteomes" id="UP001187343">
    <property type="component" value="Unassembled WGS sequence"/>
</dbReference>
<gene>
    <name evidence="2" type="ORF">Q8A67_004579</name>
</gene>
<comment type="caution">
    <text evidence="2">The sequence shown here is derived from an EMBL/GenBank/DDBJ whole genome shotgun (WGS) entry which is preliminary data.</text>
</comment>
<feature type="region of interest" description="Disordered" evidence="1">
    <location>
        <begin position="223"/>
        <end position="259"/>
    </location>
</feature>
<evidence type="ECO:0000313" key="2">
    <source>
        <dbReference type="EMBL" id="KAK2908742.1"/>
    </source>
</evidence>
<dbReference type="AlphaFoldDB" id="A0AA88Q9Y1"/>
<sequence length="397" mass="42615">MSTLSSDTSVAESEGVPDSLDGSRSDTPSGLEGFNRLDVFNLGTINVYNETDGGDDSDYIEVFSLSSATSDNEVGMSLISYESHSDGGSFVSRQNAQMCCNSMLMHNGGSDDSLALLSISSTSSSENRIIYRPPMRNASLNPPQTSSNFVNAPGPSVSLDIHSDKEACSMESTSIGGLNVDSVDNSAENHVSLRKKVKNRIHSFFKRAWKTIKHPSLCCETGVEPFMPPTVDTEPDQEQDNAESSRPAEPTGFQPNDESEEFGYEMEIAASGGFGTMNEETPPSNGKQTEDAECSISDTSEDDCEEYVIVCGPFSILREKPVHRLGEWSFNSDLFIGKSGSDDSLYLLSISSGTSSAEEPSGTWQNGPARETCTCSCNRNAAGPSSMGLEAQSDNED</sequence>
<evidence type="ECO:0000313" key="3">
    <source>
        <dbReference type="Proteomes" id="UP001187343"/>
    </source>
</evidence>
<proteinExistence type="predicted"/>
<reference evidence="2" key="1">
    <citation type="submission" date="2023-08" db="EMBL/GenBank/DDBJ databases">
        <title>Chromosome-level Genome Assembly of mud carp (Cirrhinus molitorella).</title>
        <authorList>
            <person name="Liu H."/>
        </authorList>
    </citation>
    <scope>NUCLEOTIDE SEQUENCE</scope>
    <source>
        <strain evidence="2">Prfri</strain>
        <tissue evidence="2">Muscle</tissue>
    </source>
</reference>